<gene>
    <name evidence="1" type="ORF">IAD06_09785</name>
</gene>
<evidence type="ECO:0000313" key="1">
    <source>
        <dbReference type="EMBL" id="HIT40305.1"/>
    </source>
</evidence>
<reference evidence="1" key="1">
    <citation type="submission" date="2020-10" db="EMBL/GenBank/DDBJ databases">
        <authorList>
            <person name="Gilroy R."/>
        </authorList>
    </citation>
    <scope>NUCLEOTIDE SEQUENCE</scope>
    <source>
        <strain evidence="1">21143</strain>
    </source>
</reference>
<dbReference type="Proteomes" id="UP000886722">
    <property type="component" value="Unassembled WGS sequence"/>
</dbReference>
<reference evidence="1" key="2">
    <citation type="journal article" date="2021" name="PeerJ">
        <title>Extensive microbial diversity within the chicken gut microbiome revealed by metagenomics and culture.</title>
        <authorList>
            <person name="Gilroy R."/>
            <person name="Ravi A."/>
            <person name="Getino M."/>
            <person name="Pursley I."/>
            <person name="Horton D.L."/>
            <person name="Alikhan N.F."/>
            <person name="Baker D."/>
            <person name="Gharbi K."/>
            <person name="Hall N."/>
            <person name="Watson M."/>
            <person name="Adriaenssens E.M."/>
            <person name="Foster-Nyarko E."/>
            <person name="Jarju S."/>
            <person name="Secka A."/>
            <person name="Antonio M."/>
            <person name="Oren A."/>
            <person name="Chaudhuri R.R."/>
            <person name="La Ragione R."/>
            <person name="Hildebrand F."/>
            <person name="Pallen M.J."/>
        </authorList>
    </citation>
    <scope>NUCLEOTIDE SEQUENCE</scope>
    <source>
        <strain evidence="1">21143</strain>
    </source>
</reference>
<proteinExistence type="predicted"/>
<dbReference type="EMBL" id="DVKT01000071">
    <property type="protein sequence ID" value="HIT40305.1"/>
    <property type="molecule type" value="Genomic_DNA"/>
</dbReference>
<organism evidence="1 2">
    <name type="scientific">Candidatus Caccoplasma intestinavium</name>
    <dbReference type="NCBI Taxonomy" id="2840716"/>
    <lineage>
        <taxon>Bacteria</taxon>
        <taxon>Pseudomonadati</taxon>
        <taxon>Bacteroidota</taxon>
        <taxon>Bacteroidia</taxon>
        <taxon>Bacteroidales</taxon>
        <taxon>Bacteroidaceae</taxon>
        <taxon>Bacteroidaceae incertae sedis</taxon>
        <taxon>Candidatus Caccoplasma</taxon>
    </lineage>
</organism>
<dbReference type="AlphaFoldDB" id="A0A9D1GG09"/>
<name>A0A9D1GG09_9BACT</name>
<evidence type="ECO:0000313" key="2">
    <source>
        <dbReference type="Proteomes" id="UP000886722"/>
    </source>
</evidence>
<sequence length="215" mass="24094">MRFVFLFLMIFSIMPGFAGVKEKSGTSHGKRGDAKTPLVEYVGVVCPDTAKMFLLEDLPAVLSRSQSQVFTSLSRNVRISPDSLPMIHTECRYLSYIKINAQSYRYGSAEKGVNVAKTLAPLVWPIPVGAMVRGGYVSPGLELSVDYTLCLYDISTQTTLVMHPFLFETEQSKKDRRKIQLMQPEGVPVDYPLIDELHEALVAEYDILLRKLGIK</sequence>
<comment type="caution">
    <text evidence="1">The sequence shown here is derived from an EMBL/GenBank/DDBJ whole genome shotgun (WGS) entry which is preliminary data.</text>
</comment>
<protein>
    <submittedName>
        <fullName evidence="1">Uncharacterized protein</fullName>
    </submittedName>
</protein>
<accession>A0A9D1GG09</accession>